<feature type="signal peptide" evidence="1">
    <location>
        <begin position="1"/>
        <end position="18"/>
    </location>
</feature>
<dbReference type="Proteomes" id="UP000829364">
    <property type="component" value="Chromosome 10"/>
</dbReference>
<reference evidence="2" key="1">
    <citation type="submission" date="2021-11" db="EMBL/GenBank/DDBJ databases">
        <title>Purpureocillium_takamizusanense_genome.</title>
        <authorList>
            <person name="Nguyen N.-H."/>
        </authorList>
    </citation>
    <scope>NUCLEOTIDE SEQUENCE</scope>
    <source>
        <strain evidence="2">PT3</strain>
    </source>
</reference>
<dbReference type="PANTHER" id="PTHR38123">
    <property type="entry name" value="CELL WALL SERINE-THREONINE-RICH GALACTOMANNOPROTEIN MP1 (AFU_ORTHOLOGUE AFUA_4G03240)"/>
    <property type="match status" value="1"/>
</dbReference>
<dbReference type="RefSeq" id="XP_047847308.1">
    <property type="nucleotide sequence ID" value="XM_047991297.1"/>
</dbReference>
<dbReference type="Gene3D" id="1.20.1280.140">
    <property type="match status" value="1"/>
</dbReference>
<dbReference type="InterPro" id="IPR021054">
    <property type="entry name" value="Cell_wall_mannoprotein_1"/>
</dbReference>
<dbReference type="GeneID" id="72071566"/>
<dbReference type="PANTHER" id="PTHR38123:SF6">
    <property type="entry name" value="CELL WALL SERINE-THREONINE-RICH GALACTOMANNOPROTEIN MP1 (AFU_ORTHOLOGUE AFUA_4G03240)"/>
    <property type="match status" value="1"/>
</dbReference>
<gene>
    <name evidence="2" type="ORF">JDV02_009621</name>
</gene>
<dbReference type="OrthoDB" id="2422134at2759"/>
<dbReference type="EMBL" id="CP086363">
    <property type="protein sequence ID" value="UNI23827.1"/>
    <property type="molecule type" value="Genomic_DNA"/>
</dbReference>
<name>A0A9Q8QST7_9HYPO</name>
<keyword evidence="1" id="KW-0732">Signal</keyword>
<keyword evidence="3" id="KW-1185">Reference proteome</keyword>
<dbReference type="KEGG" id="ptkz:JDV02_009621"/>
<accession>A0A9Q8QST7</accession>
<evidence type="ECO:0000256" key="1">
    <source>
        <dbReference type="SAM" id="SignalP"/>
    </source>
</evidence>
<dbReference type="AlphaFoldDB" id="A0A9Q8QST7"/>
<dbReference type="Pfam" id="PF12296">
    <property type="entry name" value="HsbA"/>
    <property type="match status" value="1"/>
</dbReference>
<feature type="chain" id="PRO_5040330812" evidence="1">
    <location>
        <begin position="19"/>
        <end position="180"/>
    </location>
</feature>
<sequence>MKFLSQAAIVLLATGVYSRAVEQRDLATVTGVLTQVQTGIDTLDAAVKAFNGDPAPVKDKSDALVSTINTGKASVQGSTPLTLQDTIALFNPVNELKAHSKTLSDDLLARRGDIAAAKQCDVTRNQIGQINTASQGLITAIVDKVPPEGKAIAQQQAQGITDVLNEAQANFAPDKCQNAA</sequence>
<protein>
    <submittedName>
        <fullName evidence="2">Uncharacterized protein</fullName>
    </submittedName>
</protein>
<dbReference type="GO" id="GO:0005576">
    <property type="term" value="C:extracellular region"/>
    <property type="evidence" value="ECO:0007669"/>
    <property type="project" value="TreeGrafter"/>
</dbReference>
<evidence type="ECO:0000313" key="2">
    <source>
        <dbReference type="EMBL" id="UNI23827.1"/>
    </source>
</evidence>
<proteinExistence type="predicted"/>
<evidence type="ECO:0000313" key="3">
    <source>
        <dbReference type="Proteomes" id="UP000829364"/>
    </source>
</evidence>
<organism evidence="2 3">
    <name type="scientific">Purpureocillium takamizusanense</name>
    <dbReference type="NCBI Taxonomy" id="2060973"/>
    <lineage>
        <taxon>Eukaryota</taxon>
        <taxon>Fungi</taxon>
        <taxon>Dikarya</taxon>
        <taxon>Ascomycota</taxon>
        <taxon>Pezizomycotina</taxon>
        <taxon>Sordariomycetes</taxon>
        <taxon>Hypocreomycetidae</taxon>
        <taxon>Hypocreales</taxon>
        <taxon>Ophiocordycipitaceae</taxon>
        <taxon>Purpureocillium</taxon>
    </lineage>
</organism>